<dbReference type="AlphaFoldDB" id="A0A6A6BLH4"/>
<reference evidence="2" key="1">
    <citation type="journal article" date="2020" name="Stud. Mycol.">
        <title>101 Dothideomycetes genomes: a test case for predicting lifestyles and emergence of pathogens.</title>
        <authorList>
            <person name="Haridas S."/>
            <person name="Albert R."/>
            <person name="Binder M."/>
            <person name="Bloem J."/>
            <person name="Labutti K."/>
            <person name="Salamov A."/>
            <person name="Andreopoulos B."/>
            <person name="Baker S."/>
            <person name="Barry K."/>
            <person name="Bills G."/>
            <person name="Bluhm B."/>
            <person name="Cannon C."/>
            <person name="Castanera R."/>
            <person name="Culley D."/>
            <person name="Daum C."/>
            <person name="Ezra D."/>
            <person name="Gonzalez J."/>
            <person name="Henrissat B."/>
            <person name="Kuo A."/>
            <person name="Liang C."/>
            <person name="Lipzen A."/>
            <person name="Lutzoni F."/>
            <person name="Magnuson J."/>
            <person name="Mondo S."/>
            <person name="Nolan M."/>
            <person name="Ohm R."/>
            <person name="Pangilinan J."/>
            <person name="Park H.-J."/>
            <person name="Ramirez L."/>
            <person name="Alfaro M."/>
            <person name="Sun H."/>
            <person name="Tritt A."/>
            <person name="Yoshinaga Y."/>
            <person name="Zwiers L.-H."/>
            <person name="Turgeon B."/>
            <person name="Goodwin S."/>
            <person name="Spatafora J."/>
            <person name="Crous P."/>
            <person name="Grigoriev I."/>
        </authorList>
    </citation>
    <scope>NUCLEOTIDE SEQUENCE</scope>
    <source>
        <strain evidence="2">CBS 121167</strain>
    </source>
</reference>
<protein>
    <submittedName>
        <fullName evidence="2">Uncharacterized protein</fullName>
    </submittedName>
</protein>
<keyword evidence="3" id="KW-1185">Reference proteome</keyword>
<dbReference type="RefSeq" id="XP_033400674.1">
    <property type="nucleotide sequence ID" value="XM_033539929.1"/>
</dbReference>
<evidence type="ECO:0000313" key="3">
    <source>
        <dbReference type="Proteomes" id="UP000799438"/>
    </source>
</evidence>
<organism evidence="2 3">
    <name type="scientific">Aplosporella prunicola CBS 121167</name>
    <dbReference type="NCBI Taxonomy" id="1176127"/>
    <lineage>
        <taxon>Eukaryota</taxon>
        <taxon>Fungi</taxon>
        <taxon>Dikarya</taxon>
        <taxon>Ascomycota</taxon>
        <taxon>Pezizomycotina</taxon>
        <taxon>Dothideomycetes</taxon>
        <taxon>Dothideomycetes incertae sedis</taxon>
        <taxon>Botryosphaeriales</taxon>
        <taxon>Aplosporellaceae</taxon>
        <taxon>Aplosporella</taxon>
    </lineage>
</organism>
<name>A0A6A6BLH4_9PEZI</name>
<accession>A0A6A6BLH4</accession>
<dbReference type="OrthoDB" id="5329403at2759"/>
<dbReference type="GeneID" id="54297425"/>
<evidence type="ECO:0000313" key="2">
    <source>
        <dbReference type="EMBL" id="KAF2144962.1"/>
    </source>
</evidence>
<dbReference type="EMBL" id="ML995478">
    <property type="protein sequence ID" value="KAF2144962.1"/>
    <property type="molecule type" value="Genomic_DNA"/>
</dbReference>
<gene>
    <name evidence="2" type="ORF">K452DRAFT_284352</name>
</gene>
<dbReference type="Proteomes" id="UP000799438">
    <property type="component" value="Unassembled WGS sequence"/>
</dbReference>
<proteinExistence type="predicted"/>
<evidence type="ECO:0000256" key="1">
    <source>
        <dbReference type="SAM" id="MobiDB-lite"/>
    </source>
</evidence>
<sequence length="224" mass="25228">MDGGLDASWRADDDKSSATSSDDASSKFDTDSLPTYGTYSTQFLQTIVGFLVHNFPVDYEFDPSAPHLPSMPRLPPLPESRPTSRNPRLSQIRFGQVPEQSGTSRYVISLLSSIFLSLPFPILKALLEDYVLSSRLSRARIAQIAQSVVEEREIRRRKIWKIQMTHPNAFERDDALRHNLLWTERVERVEPSQQALGGFRLARSHQGIDTPASTLSNKSSERVG</sequence>
<feature type="region of interest" description="Disordered" evidence="1">
    <location>
        <begin position="1"/>
        <end position="31"/>
    </location>
</feature>